<feature type="transmembrane region" description="Helical" evidence="10">
    <location>
        <begin position="128"/>
        <end position="148"/>
    </location>
</feature>
<keyword evidence="11" id="KW-0969">Cilium</keyword>
<evidence type="ECO:0000256" key="6">
    <source>
        <dbReference type="ARBA" id="ARBA00022989"/>
    </source>
</evidence>
<dbReference type="EMBL" id="OBDO01000009">
    <property type="protein sequence ID" value="SNX98164.1"/>
    <property type="molecule type" value="Genomic_DNA"/>
</dbReference>
<accession>A0A285EJ01</accession>
<protein>
    <recommendedName>
        <fullName evidence="3 9">Flagellar biosynthetic protein FliR</fullName>
    </recommendedName>
</protein>
<evidence type="ECO:0000256" key="2">
    <source>
        <dbReference type="ARBA" id="ARBA00009772"/>
    </source>
</evidence>
<feature type="transmembrane region" description="Helical" evidence="10">
    <location>
        <begin position="208"/>
        <end position="233"/>
    </location>
</feature>
<feature type="transmembrane region" description="Helical" evidence="10">
    <location>
        <begin position="64"/>
        <end position="85"/>
    </location>
</feature>
<dbReference type="PRINTS" id="PR00953">
    <property type="entry name" value="TYPE3IMRPROT"/>
</dbReference>
<dbReference type="AlphaFoldDB" id="A0A285EJ01"/>
<reference evidence="11 12" key="1">
    <citation type="submission" date="2017-09" db="EMBL/GenBank/DDBJ databases">
        <authorList>
            <person name="Ehlers B."/>
            <person name="Leendertz F.H."/>
        </authorList>
    </citation>
    <scope>NUCLEOTIDE SEQUENCE [LARGE SCALE GENOMIC DNA]</scope>
    <source>
        <strain evidence="11 12">DSM 46844</strain>
    </source>
</reference>
<dbReference type="Pfam" id="PF01311">
    <property type="entry name" value="Bac_export_1"/>
    <property type="match status" value="1"/>
</dbReference>
<proteinExistence type="inferred from homology"/>
<comment type="subcellular location">
    <subcellularLocation>
        <location evidence="10">Cell membrane</location>
        <topology evidence="10">Multi-pass membrane protein</topology>
    </subcellularLocation>
    <subcellularLocation>
        <location evidence="10">Bacterial flagellum basal body</location>
    </subcellularLocation>
</comment>
<evidence type="ECO:0000256" key="1">
    <source>
        <dbReference type="ARBA" id="ARBA00002578"/>
    </source>
</evidence>
<dbReference type="GO" id="GO:0044780">
    <property type="term" value="P:bacterial-type flagellum assembly"/>
    <property type="evidence" value="ECO:0007669"/>
    <property type="project" value="UniProtKB-UniRule"/>
</dbReference>
<dbReference type="PANTHER" id="PTHR30065">
    <property type="entry name" value="FLAGELLAR BIOSYNTHETIC PROTEIN FLIR"/>
    <property type="match status" value="1"/>
</dbReference>
<gene>
    <name evidence="11" type="ORF">SAMN06893097_109244</name>
</gene>
<keyword evidence="5 10" id="KW-0812">Transmembrane</keyword>
<sequence length="254" mass="25920">MDLEVPATTLAALLLGTARAAGFVLLSPPFMSRSIPAPVKGALALALSVALLSRIAPELPEPTAGFLVVGAITEVVIGAALGFVVQLLFAAVQYAGDLIDITGGFTMQPSYDPLSMTTSGAVGRLHHLLALTLLFTSGGHLLIVRGFATSYEGLPVGGGVPTDQLAQVLITALSMMFLAALQIAGPLVAVLLLADVALALLSRAAPALNIFAFGFPVKIMLTLALLGLTFPLLPSALDALLDAAARAMVSLRSG</sequence>
<keyword evidence="6 10" id="KW-1133">Transmembrane helix</keyword>
<evidence type="ECO:0000256" key="8">
    <source>
        <dbReference type="ARBA" id="ARBA00023143"/>
    </source>
</evidence>
<organism evidence="11 12">
    <name type="scientific">Geodermatophilus sabuli</name>
    <dbReference type="NCBI Taxonomy" id="1564158"/>
    <lineage>
        <taxon>Bacteria</taxon>
        <taxon>Bacillati</taxon>
        <taxon>Actinomycetota</taxon>
        <taxon>Actinomycetes</taxon>
        <taxon>Geodermatophilales</taxon>
        <taxon>Geodermatophilaceae</taxon>
        <taxon>Geodermatophilus</taxon>
    </lineage>
</organism>
<dbReference type="OrthoDB" id="9807748at2"/>
<dbReference type="GO" id="GO:0005886">
    <property type="term" value="C:plasma membrane"/>
    <property type="evidence" value="ECO:0007669"/>
    <property type="project" value="UniProtKB-SubCell"/>
</dbReference>
<evidence type="ECO:0000313" key="11">
    <source>
        <dbReference type="EMBL" id="SNX98164.1"/>
    </source>
</evidence>
<dbReference type="GO" id="GO:0006605">
    <property type="term" value="P:protein targeting"/>
    <property type="evidence" value="ECO:0007669"/>
    <property type="project" value="UniProtKB-UniRule"/>
</dbReference>
<comment type="function">
    <text evidence="1 10">Role in flagellar biosynthesis.</text>
</comment>
<keyword evidence="11" id="KW-0966">Cell projection</keyword>
<keyword evidence="7 10" id="KW-0472">Membrane</keyword>
<dbReference type="PANTHER" id="PTHR30065:SF1">
    <property type="entry name" value="SURFACE PRESENTATION OF ANTIGENS PROTEIN SPAR"/>
    <property type="match status" value="1"/>
</dbReference>
<keyword evidence="11" id="KW-0282">Flagellum</keyword>
<dbReference type="InterPro" id="IPR002010">
    <property type="entry name" value="T3SS_IM_R"/>
</dbReference>
<name>A0A285EJ01_9ACTN</name>
<keyword evidence="12" id="KW-1185">Reference proteome</keyword>
<dbReference type="Proteomes" id="UP000219514">
    <property type="component" value="Unassembled WGS sequence"/>
</dbReference>
<evidence type="ECO:0000256" key="3">
    <source>
        <dbReference type="ARBA" id="ARBA00021717"/>
    </source>
</evidence>
<evidence type="ECO:0000256" key="9">
    <source>
        <dbReference type="NCBIfam" id="TIGR01400"/>
    </source>
</evidence>
<evidence type="ECO:0000256" key="5">
    <source>
        <dbReference type="ARBA" id="ARBA00022692"/>
    </source>
</evidence>
<dbReference type="RefSeq" id="WP_097208083.1">
    <property type="nucleotide sequence ID" value="NZ_JACHXB010000001.1"/>
</dbReference>
<keyword evidence="4 10" id="KW-1003">Cell membrane</keyword>
<feature type="transmembrane region" description="Helical" evidence="10">
    <location>
        <begin position="30"/>
        <end position="52"/>
    </location>
</feature>
<evidence type="ECO:0000256" key="4">
    <source>
        <dbReference type="ARBA" id="ARBA00022475"/>
    </source>
</evidence>
<evidence type="ECO:0000313" key="12">
    <source>
        <dbReference type="Proteomes" id="UP000219514"/>
    </source>
</evidence>
<keyword evidence="8 10" id="KW-0975">Bacterial flagellum</keyword>
<dbReference type="NCBIfam" id="TIGR01400">
    <property type="entry name" value="fliR"/>
    <property type="match status" value="1"/>
</dbReference>
<feature type="transmembrane region" description="Helical" evidence="10">
    <location>
        <begin position="168"/>
        <end position="201"/>
    </location>
</feature>
<evidence type="ECO:0000256" key="7">
    <source>
        <dbReference type="ARBA" id="ARBA00023136"/>
    </source>
</evidence>
<dbReference type="GO" id="GO:0009425">
    <property type="term" value="C:bacterial-type flagellum basal body"/>
    <property type="evidence" value="ECO:0007669"/>
    <property type="project" value="UniProtKB-SubCell"/>
</dbReference>
<evidence type="ECO:0000256" key="10">
    <source>
        <dbReference type="RuleBase" id="RU362071"/>
    </source>
</evidence>
<comment type="similarity">
    <text evidence="2 10">Belongs to the FliR/MopE/SpaR family.</text>
</comment>
<dbReference type="InterPro" id="IPR006303">
    <property type="entry name" value="FliR"/>
</dbReference>